<evidence type="ECO:0000313" key="1">
    <source>
        <dbReference type="EMBL" id="MBM7037510.1"/>
    </source>
</evidence>
<proteinExistence type="predicted"/>
<reference evidence="1 2" key="1">
    <citation type="submission" date="2021-02" db="EMBL/GenBank/DDBJ databases">
        <authorList>
            <person name="Park J.-S."/>
        </authorList>
    </citation>
    <scope>NUCLEOTIDE SEQUENCE [LARGE SCALE GENOMIC DNA]</scope>
    <source>
        <strain evidence="1 2">188UL20-2</strain>
    </source>
</reference>
<dbReference type="RefSeq" id="WP_205159028.1">
    <property type="nucleotide sequence ID" value="NZ_JAFEUM010000005.1"/>
</dbReference>
<gene>
    <name evidence="1" type="ORF">JQC93_13935</name>
</gene>
<name>A0ABS2HJ07_9VIBR</name>
<evidence type="ECO:0000313" key="2">
    <source>
        <dbReference type="Proteomes" id="UP000809621"/>
    </source>
</evidence>
<comment type="caution">
    <text evidence="1">The sequence shown here is derived from an EMBL/GenBank/DDBJ whole genome shotgun (WGS) entry which is preliminary data.</text>
</comment>
<keyword evidence="2" id="KW-1185">Reference proteome</keyword>
<dbReference type="Proteomes" id="UP000809621">
    <property type="component" value="Unassembled WGS sequence"/>
</dbReference>
<dbReference type="EMBL" id="JAFEUM010000005">
    <property type="protein sequence ID" value="MBM7037510.1"/>
    <property type="molecule type" value="Genomic_DNA"/>
</dbReference>
<accession>A0ABS2HJ07</accession>
<sequence>MLNVIKELFIPKKDYAGRDIDVVIERLALQTNSTRYDWSYIKEESVYENTTTGSRVYPHELSKHAA</sequence>
<organism evidence="1 2">
    <name type="scientific">Vibrio ulleungensis</name>
    <dbReference type="NCBI Taxonomy" id="2807619"/>
    <lineage>
        <taxon>Bacteria</taxon>
        <taxon>Pseudomonadati</taxon>
        <taxon>Pseudomonadota</taxon>
        <taxon>Gammaproteobacteria</taxon>
        <taxon>Vibrionales</taxon>
        <taxon>Vibrionaceae</taxon>
        <taxon>Vibrio</taxon>
    </lineage>
</organism>
<protein>
    <submittedName>
        <fullName evidence="1">Uncharacterized protein</fullName>
    </submittedName>
</protein>